<dbReference type="InterPro" id="IPR001173">
    <property type="entry name" value="Glyco_trans_2-like"/>
</dbReference>
<keyword evidence="2" id="KW-1003">Cell membrane</keyword>
<keyword evidence="5 6" id="KW-0472">Membrane</keyword>
<protein>
    <submittedName>
        <fullName evidence="8">Glycosyltransferase family 2 protein</fullName>
    </submittedName>
</protein>
<sequence length="391" mass="43842">MADKSDIAEQGGRLFKPVLGLSDEPCEPLAIPTRTGTVYDQPEPEQLIELTVIIPARNEEQNLSACLESLVAQSENIFKLGVDWELIVVDDQSTDRTAEIARSFSGVTVLEAAKLEKGWTGKNNAIWTAARRASGRWLLFTDADTIHEPGDLHRAIHEATRHKAGVLSYSPRQLVSGFAQRTLMPLVFSELALAYPPAKVSDPNQRVAAANGQFFLVEREAYRRMGGHPSVADRVLEDVELAFIAKRRKIGLRFRYAPDALSTRMYRTTSAMIEGWTKNLALLFNNALATSLWKILDILLLAGLPLLAAHLWNARFTLHSLAWLGAGWALLLLWLRTLFRYYARVAKSNFPFVDCAISPLGLPLFAALLYRSWFKHRVLKQVSWKGRTYKG</sequence>
<keyword evidence="6" id="KW-1133">Transmembrane helix</keyword>
<feature type="transmembrane region" description="Helical" evidence="6">
    <location>
        <begin position="291"/>
        <end position="309"/>
    </location>
</feature>
<keyword evidence="4" id="KW-0808">Transferase</keyword>
<dbReference type="GO" id="GO:0016757">
    <property type="term" value="F:glycosyltransferase activity"/>
    <property type="evidence" value="ECO:0007669"/>
    <property type="project" value="UniProtKB-KW"/>
</dbReference>
<comment type="subcellular location">
    <subcellularLocation>
        <location evidence="1">Cell membrane</location>
    </subcellularLocation>
</comment>
<dbReference type="GO" id="GO:0005886">
    <property type="term" value="C:plasma membrane"/>
    <property type="evidence" value="ECO:0007669"/>
    <property type="project" value="UniProtKB-SubCell"/>
</dbReference>
<dbReference type="AlphaFoldDB" id="A0AAU7DES9"/>
<reference evidence="8" key="1">
    <citation type="submission" date="2023-03" db="EMBL/GenBank/DDBJ databases">
        <title>Edaphobacter sp.</title>
        <authorList>
            <person name="Huber K.J."/>
            <person name="Papendorf J."/>
            <person name="Pilke C."/>
            <person name="Bunk B."/>
            <person name="Sproeer C."/>
            <person name="Pester M."/>
        </authorList>
    </citation>
    <scope>NUCLEOTIDE SEQUENCE</scope>
    <source>
        <strain evidence="8">DSM 110680</strain>
    </source>
</reference>
<evidence type="ECO:0000256" key="1">
    <source>
        <dbReference type="ARBA" id="ARBA00004236"/>
    </source>
</evidence>
<feature type="transmembrane region" description="Helical" evidence="6">
    <location>
        <begin position="321"/>
        <end position="343"/>
    </location>
</feature>
<evidence type="ECO:0000256" key="5">
    <source>
        <dbReference type="ARBA" id="ARBA00023136"/>
    </source>
</evidence>
<feature type="transmembrane region" description="Helical" evidence="6">
    <location>
        <begin position="349"/>
        <end position="370"/>
    </location>
</feature>
<organism evidence="8">
    <name type="scientific">Telmatobacter sp. DSM 110680</name>
    <dbReference type="NCBI Taxonomy" id="3036704"/>
    <lineage>
        <taxon>Bacteria</taxon>
        <taxon>Pseudomonadati</taxon>
        <taxon>Acidobacteriota</taxon>
        <taxon>Terriglobia</taxon>
        <taxon>Terriglobales</taxon>
        <taxon>Acidobacteriaceae</taxon>
        <taxon>Telmatobacter</taxon>
    </lineage>
</organism>
<dbReference type="PANTHER" id="PTHR43646">
    <property type="entry name" value="GLYCOSYLTRANSFERASE"/>
    <property type="match status" value="1"/>
</dbReference>
<keyword evidence="6" id="KW-0812">Transmembrane</keyword>
<dbReference type="Gene3D" id="3.90.550.10">
    <property type="entry name" value="Spore Coat Polysaccharide Biosynthesis Protein SpsA, Chain A"/>
    <property type="match status" value="1"/>
</dbReference>
<proteinExistence type="predicted"/>
<feature type="domain" description="Glycosyltransferase 2-like" evidence="7">
    <location>
        <begin position="51"/>
        <end position="196"/>
    </location>
</feature>
<name>A0AAU7DES9_9BACT</name>
<dbReference type="CDD" id="cd00761">
    <property type="entry name" value="Glyco_tranf_GTA_type"/>
    <property type="match status" value="1"/>
</dbReference>
<dbReference type="InterPro" id="IPR029044">
    <property type="entry name" value="Nucleotide-diphossugar_trans"/>
</dbReference>
<dbReference type="Pfam" id="PF00535">
    <property type="entry name" value="Glycos_transf_2"/>
    <property type="match status" value="1"/>
</dbReference>
<evidence type="ECO:0000256" key="6">
    <source>
        <dbReference type="SAM" id="Phobius"/>
    </source>
</evidence>
<gene>
    <name evidence="8" type="ORF">P8935_14435</name>
</gene>
<evidence type="ECO:0000256" key="2">
    <source>
        <dbReference type="ARBA" id="ARBA00022475"/>
    </source>
</evidence>
<dbReference type="EMBL" id="CP121196">
    <property type="protein sequence ID" value="XBH15768.1"/>
    <property type="molecule type" value="Genomic_DNA"/>
</dbReference>
<keyword evidence="3" id="KW-0328">Glycosyltransferase</keyword>
<evidence type="ECO:0000259" key="7">
    <source>
        <dbReference type="Pfam" id="PF00535"/>
    </source>
</evidence>
<evidence type="ECO:0000313" key="8">
    <source>
        <dbReference type="EMBL" id="XBH15768.1"/>
    </source>
</evidence>
<accession>A0AAU7DES9</accession>
<dbReference type="RefSeq" id="WP_348260999.1">
    <property type="nucleotide sequence ID" value="NZ_CP121196.1"/>
</dbReference>
<dbReference type="SUPFAM" id="SSF53448">
    <property type="entry name" value="Nucleotide-diphospho-sugar transferases"/>
    <property type="match status" value="1"/>
</dbReference>
<dbReference type="PANTHER" id="PTHR43646:SF2">
    <property type="entry name" value="GLYCOSYLTRANSFERASE 2-LIKE DOMAIN-CONTAINING PROTEIN"/>
    <property type="match status" value="1"/>
</dbReference>
<evidence type="ECO:0000256" key="4">
    <source>
        <dbReference type="ARBA" id="ARBA00022679"/>
    </source>
</evidence>
<evidence type="ECO:0000256" key="3">
    <source>
        <dbReference type="ARBA" id="ARBA00022676"/>
    </source>
</evidence>